<proteinExistence type="predicted"/>
<organism evidence="2 3">
    <name type="scientific">Sphaerisporangium flaviroseum</name>
    <dbReference type="NCBI Taxonomy" id="509199"/>
    <lineage>
        <taxon>Bacteria</taxon>
        <taxon>Bacillati</taxon>
        <taxon>Actinomycetota</taxon>
        <taxon>Actinomycetes</taxon>
        <taxon>Streptosporangiales</taxon>
        <taxon>Streptosporangiaceae</taxon>
        <taxon>Sphaerisporangium</taxon>
    </lineage>
</organism>
<dbReference type="InterPro" id="IPR002645">
    <property type="entry name" value="STAS_dom"/>
</dbReference>
<reference evidence="3" key="1">
    <citation type="journal article" date="2019" name="Int. J. Syst. Evol. Microbiol.">
        <title>The Global Catalogue of Microorganisms (GCM) 10K type strain sequencing project: providing services to taxonomists for standard genome sequencing and annotation.</title>
        <authorList>
            <consortium name="The Broad Institute Genomics Platform"/>
            <consortium name="The Broad Institute Genome Sequencing Center for Infectious Disease"/>
            <person name="Wu L."/>
            <person name="Ma J."/>
        </authorList>
    </citation>
    <scope>NUCLEOTIDE SEQUENCE [LARGE SCALE GENOMIC DNA]</scope>
    <source>
        <strain evidence="3">JCM 16908</strain>
    </source>
</reference>
<accession>A0ABP7HDZ4</accession>
<name>A0ABP7HDZ4_9ACTN</name>
<dbReference type="RefSeq" id="WP_344932666.1">
    <property type="nucleotide sequence ID" value="NZ_BAAAZR010000001.1"/>
</dbReference>
<dbReference type="SUPFAM" id="SSF52091">
    <property type="entry name" value="SpoIIaa-like"/>
    <property type="match status" value="1"/>
</dbReference>
<evidence type="ECO:0000313" key="2">
    <source>
        <dbReference type="EMBL" id="GAA3786271.1"/>
    </source>
</evidence>
<dbReference type="PROSITE" id="PS50801">
    <property type="entry name" value="STAS"/>
    <property type="match status" value="1"/>
</dbReference>
<evidence type="ECO:0000259" key="1">
    <source>
        <dbReference type="PROSITE" id="PS50801"/>
    </source>
</evidence>
<dbReference type="InterPro" id="IPR036513">
    <property type="entry name" value="STAS_dom_sf"/>
</dbReference>
<sequence length="120" mass="13482">MGVTLHGDLDYGAAGELRRSLSVLLARGERLQIDLDLAHVTFLDCSGARTLKWLDRCIQGGGGRLTIVRPSRRVLRLLQLLRFDDVLGICQEERNEDVLLDDWRIIRLRSLCLDPAPSSS</sequence>
<keyword evidence="3" id="KW-1185">Reference proteome</keyword>
<comment type="caution">
    <text evidence="2">The sequence shown here is derived from an EMBL/GenBank/DDBJ whole genome shotgun (WGS) entry which is preliminary data.</text>
</comment>
<dbReference type="Gene3D" id="3.30.750.24">
    <property type="entry name" value="STAS domain"/>
    <property type="match status" value="1"/>
</dbReference>
<evidence type="ECO:0000313" key="3">
    <source>
        <dbReference type="Proteomes" id="UP001500888"/>
    </source>
</evidence>
<dbReference type="Pfam" id="PF01740">
    <property type="entry name" value="STAS"/>
    <property type="match status" value="1"/>
</dbReference>
<dbReference type="EMBL" id="BAAAZR010000001">
    <property type="protein sequence ID" value="GAA3786271.1"/>
    <property type="molecule type" value="Genomic_DNA"/>
</dbReference>
<dbReference type="Proteomes" id="UP001500888">
    <property type="component" value="Unassembled WGS sequence"/>
</dbReference>
<gene>
    <name evidence="2" type="ORF">GCM10022226_00450</name>
</gene>
<dbReference type="CDD" id="cd07043">
    <property type="entry name" value="STAS_anti-anti-sigma_factors"/>
    <property type="match status" value="1"/>
</dbReference>
<feature type="domain" description="STAS" evidence="1">
    <location>
        <begin position="1"/>
        <end position="88"/>
    </location>
</feature>
<protein>
    <recommendedName>
        <fullName evidence="1">STAS domain-containing protein</fullName>
    </recommendedName>
</protein>